<protein>
    <recommendedName>
        <fullName evidence="4">EamA domain-containing protein</fullName>
    </recommendedName>
</protein>
<keyword evidence="2" id="KW-1133">Transmembrane helix</keyword>
<evidence type="ECO:0000256" key="2">
    <source>
        <dbReference type="SAM" id="Phobius"/>
    </source>
</evidence>
<accession>A0AB39BEW7</accession>
<evidence type="ECO:0008006" key="4">
    <source>
        <dbReference type="Google" id="ProtNLM"/>
    </source>
</evidence>
<feature type="transmembrane region" description="Helical" evidence="2">
    <location>
        <begin position="34"/>
        <end position="53"/>
    </location>
</feature>
<feature type="transmembrane region" description="Helical" evidence="2">
    <location>
        <begin position="147"/>
        <end position="165"/>
    </location>
</feature>
<dbReference type="AlphaFoldDB" id="A0AB39BEW7"/>
<feature type="compositionally biased region" description="Gly residues" evidence="1">
    <location>
        <begin position="1"/>
        <end position="12"/>
    </location>
</feature>
<keyword evidence="2" id="KW-0472">Membrane</keyword>
<feature type="transmembrane region" description="Helical" evidence="2">
    <location>
        <begin position="89"/>
        <end position="107"/>
    </location>
</feature>
<evidence type="ECO:0000256" key="1">
    <source>
        <dbReference type="SAM" id="MobiDB-lite"/>
    </source>
</evidence>
<evidence type="ECO:0000313" key="3">
    <source>
        <dbReference type="EMBL" id="XDI04577.1"/>
    </source>
</evidence>
<proteinExistence type="predicted"/>
<feature type="region of interest" description="Disordered" evidence="1">
    <location>
        <begin position="1"/>
        <end position="29"/>
    </location>
</feature>
<dbReference type="EMBL" id="CP162511">
    <property type="protein sequence ID" value="XDI04577.1"/>
    <property type="molecule type" value="Genomic_DNA"/>
</dbReference>
<feature type="transmembrane region" description="Helical" evidence="2">
    <location>
        <begin position="59"/>
        <end position="77"/>
    </location>
</feature>
<name>A0AB39BEW7_9MICO</name>
<organism evidence="3">
    <name type="scientific">Herbiconiux sp. A18JL235</name>
    <dbReference type="NCBI Taxonomy" id="3152363"/>
    <lineage>
        <taxon>Bacteria</taxon>
        <taxon>Bacillati</taxon>
        <taxon>Actinomycetota</taxon>
        <taxon>Actinomycetes</taxon>
        <taxon>Micrococcales</taxon>
        <taxon>Microbacteriaceae</taxon>
        <taxon>Herbiconiux</taxon>
    </lineage>
</organism>
<gene>
    <name evidence="3" type="ORF">ABFY20_14725</name>
</gene>
<feature type="transmembrane region" description="Helical" evidence="2">
    <location>
        <begin position="113"/>
        <end position="135"/>
    </location>
</feature>
<keyword evidence="2" id="KW-0812">Transmembrane</keyword>
<feature type="transmembrane region" description="Helical" evidence="2">
    <location>
        <begin position="177"/>
        <end position="200"/>
    </location>
</feature>
<reference evidence="3" key="1">
    <citation type="submission" date="2024-05" db="EMBL/GenBank/DDBJ databases">
        <title>Herbiconiux sp. A18JL235.</title>
        <authorList>
            <person name="Zhang G."/>
        </authorList>
    </citation>
    <scope>NUCLEOTIDE SEQUENCE</scope>
    <source>
        <strain evidence="3">A18JL235</strain>
    </source>
</reference>
<dbReference type="RefSeq" id="WP_368496981.1">
    <property type="nucleotide sequence ID" value="NZ_CP162511.1"/>
</dbReference>
<sequence>MTVGSGEPGGAGLRRVARGGPGPGPGRRRGRGGVWVLAAATVWGTSGAAAALVPQVSPLAVGALTLAVSGIVLAAVTSRGLGAVFRASGAPPLLALAAGCLGVYILAFFSGMALAGVAVGTVIAIVSAPVVVGAIEAVTASALPGRRWSVAAALTLVGGVLLVTGRQSSAGSPVDPGQLAIGSAVAVLAGIAYAGFTIATSRLILPSARRHVGPTVSVTAR</sequence>